<evidence type="ECO:0000313" key="8">
    <source>
        <dbReference type="Proteomes" id="UP000557392"/>
    </source>
</evidence>
<comment type="caution">
    <text evidence="7">The sequence shown here is derived from an EMBL/GenBank/DDBJ whole genome shotgun (WGS) entry which is preliminary data.</text>
</comment>
<protein>
    <submittedName>
        <fullName evidence="7">Lambda repressor-like predicted transcriptional regulator</fullName>
    </submittedName>
</protein>
<keyword evidence="5" id="KW-0804">Transcription</keyword>
<dbReference type="Pfam" id="PF00717">
    <property type="entry name" value="Peptidase_S24"/>
    <property type="match status" value="1"/>
</dbReference>
<keyword evidence="8" id="KW-1185">Reference proteome</keyword>
<evidence type="ECO:0000256" key="5">
    <source>
        <dbReference type="ARBA" id="ARBA00023163"/>
    </source>
</evidence>
<dbReference type="InterPro" id="IPR015927">
    <property type="entry name" value="Peptidase_S24_S26A/B/C"/>
</dbReference>
<dbReference type="GO" id="GO:0016020">
    <property type="term" value="C:membrane"/>
    <property type="evidence" value="ECO:0007669"/>
    <property type="project" value="InterPro"/>
</dbReference>
<dbReference type="GO" id="GO:0003677">
    <property type="term" value="F:DNA binding"/>
    <property type="evidence" value="ECO:0007669"/>
    <property type="project" value="UniProtKB-KW"/>
</dbReference>
<dbReference type="EMBL" id="JACIEH010000002">
    <property type="protein sequence ID" value="MBB4098544.1"/>
    <property type="molecule type" value="Genomic_DNA"/>
</dbReference>
<dbReference type="Gene3D" id="2.10.109.10">
    <property type="entry name" value="Umud Fragment, subunit A"/>
    <property type="match status" value="1"/>
</dbReference>
<dbReference type="CDD" id="cd06529">
    <property type="entry name" value="S24_LexA-like"/>
    <property type="match status" value="1"/>
</dbReference>
<keyword evidence="4" id="KW-0238">DNA-binding</keyword>
<sequence length="207" mass="22507">MEPEAQRAALEALIAENGTSLTELSRLLGRNAAYLQQYLVRGTPRLLSEADRALLARYFGVAEARLGGPELEGLVEVARLDVGASAGPGGLVEREARRRRGAQFSPELLRALGVRPEAASMIRVQGDSMMPTLEDGDEILVDRDRRRIEGRGGVFVVRLDGELMVKRLRAGVGGIEVISDNPDWEMRVVPAKALDVVGRVAWLGRAV</sequence>
<keyword evidence="3" id="KW-0805">Transcription regulation</keyword>
<dbReference type="InterPro" id="IPR036286">
    <property type="entry name" value="LexA/Signal_pep-like_sf"/>
</dbReference>
<gene>
    <name evidence="7" type="ORF">GGR46_002108</name>
</gene>
<dbReference type="GO" id="GO:0006508">
    <property type="term" value="P:proteolysis"/>
    <property type="evidence" value="ECO:0007669"/>
    <property type="project" value="UniProtKB-KW"/>
</dbReference>
<dbReference type="RefSeq" id="WP_183997424.1">
    <property type="nucleotide sequence ID" value="NZ_JACIEH010000002.1"/>
</dbReference>
<dbReference type="PANTHER" id="PTHR40661:SF3">
    <property type="entry name" value="FELS-1 PROPHAGE TRANSCRIPTIONAL REGULATOR"/>
    <property type="match status" value="1"/>
</dbReference>
<dbReference type="InterPro" id="IPR039418">
    <property type="entry name" value="LexA-like"/>
</dbReference>
<dbReference type="Proteomes" id="UP000557392">
    <property type="component" value="Unassembled WGS sequence"/>
</dbReference>
<evidence type="ECO:0000313" key="7">
    <source>
        <dbReference type="EMBL" id="MBB4098544.1"/>
    </source>
</evidence>
<keyword evidence="1" id="KW-0645">Protease</keyword>
<keyword evidence="2" id="KW-0378">Hydrolase</keyword>
<dbReference type="SUPFAM" id="SSF51306">
    <property type="entry name" value="LexA/Signal peptidase"/>
    <property type="match status" value="1"/>
</dbReference>
<organism evidence="7 8">
    <name type="scientific">Sphingomonas kyeonggiensis</name>
    <dbReference type="NCBI Taxonomy" id="1268553"/>
    <lineage>
        <taxon>Bacteria</taxon>
        <taxon>Pseudomonadati</taxon>
        <taxon>Pseudomonadota</taxon>
        <taxon>Alphaproteobacteria</taxon>
        <taxon>Sphingomonadales</taxon>
        <taxon>Sphingomonadaceae</taxon>
        <taxon>Sphingomonas</taxon>
    </lineage>
</organism>
<feature type="domain" description="Peptidase S24/S26A/S26B/S26C" evidence="6">
    <location>
        <begin position="85"/>
        <end position="200"/>
    </location>
</feature>
<accession>A0A7W6NXG2</accession>
<reference evidence="7 8" key="1">
    <citation type="submission" date="2020-08" db="EMBL/GenBank/DDBJ databases">
        <title>Genomic Encyclopedia of Type Strains, Phase IV (KMG-IV): sequencing the most valuable type-strain genomes for metagenomic binning, comparative biology and taxonomic classification.</title>
        <authorList>
            <person name="Goeker M."/>
        </authorList>
    </citation>
    <scope>NUCLEOTIDE SEQUENCE [LARGE SCALE GENOMIC DNA]</scope>
    <source>
        <strain evidence="7 8">DSM 101806</strain>
    </source>
</reference>
<evidence type="ECO:0000259" key="6">
    <source>
        <dbReference type="Pfam" id="PF00717"/>
    </source>
</evidence>
<name>A0A7W6NXG2_9SPHN</name>
<evidence type="ECO:0000256" key="3">
    <source>
        <dbReference type="ARBA" id="ARBA00023015"/>
    </source>
</evidence>
<dbReference type="AlphaFoldDB" id="A0A7W6NXG2"/>
<evidence type="ECO:0000256" key="4">
    <source>
        <dbReference type="ARBA" id="ARBA00023125"/>
    </source>
</evidence>
<evidence type="ECO:0000256" key="2">
    <source>
        <dbReference type="ARBA" id="ARBA00022801"/>
    </source>
</evidence>
<dbReference type="PANTHER" id="PTHR40661">
    <property type="match status" value="1"/>
</dbReference>
<dbReference type="PROSITE" id="PS00501">
    <property type="entry name" value="SPASE_I_1"/>
    <property type="match status" value="1"/>
</dbReference>
<dbReference type="GO" id="GO:0004252">
    <property type="term" value="F:serine-type endopeptidase activity"/>
    <property type="evidence" value="ECO:0007669"/>
    <property type="project" value="InterPro"/>
</dbReference>
<proteinExistence type="predicted"/>
<dbReference type="InterPro" id="IPR019756">
    <property type="entry name" value="Pept_S26A_signal_pept_1_Ser-AS"/>
</dbReference>
<evidence type="ECO:0000256" key="1">
    <source>
        <dbReference type="ARBA" id="ARBA00022670"/>
    </source>
</evidence>